<feature type="region of interest" description="Disordered" evidence="1">
    <location>
        <begin position="192"/>
        <end position="213"/>
    </location>
</feature>
<accession>A0A8J5XBU7</accession>
<gene>
    <name evidence="2" type="ORF">KFE25_005079</name>
</gene>
<dbReference type="GO" id="GO:1901135">
    <property type="term" value="P:carbohydrate derivative metabolic process"/>
    <property type="evidence" value="ECO:0007669"/>
    <property type="project" value="InterPro"/>
</dbReference>
<dbReference type="SUPFAM" id="SSF53697">
    <property type="entry name" value="SIS domain"/>
    <property type="match status" value="1"/>
</dbReference>
<proteinExistence type="predicted"/>
<dbReference type="GO" id="GO:0097367">
    <property type="term" value="F:carbohydrate derivative binding"/>
    <property type="evidence" value="ECO:0007669"/>
    <property type="project" value="InterPro"/>
</dbReference>
<dbReference type="Proteomes" id="UP000751190">
    <property type="component" value="Unassembled WGS sequence"/>
</dbReference>
<organism evidence="2 3">
    <name type="scientific">Diacronema lutheri</name>
    <name type="common">Unicellular marine alga</name>
    <name type="synonym">Monochrysis lutheri</name>
    <dbReference type="NCBI Taxonomy" id="2081491"/>
    <lineage>
        <taxon>Eukaryota</taxon>
        <taxon>Haptista</taxon>
        <taxon>Haptophyta</taxon>
        <taxon>Pavlovophyceae</taxon>
        <taxon>Pavlovales</taxon>
        <taxon>Pavlovaceae</taxon>
        <taxon>Diacronema</taxon>
    </lineage>
</organism>
<evidence type="ECO:0000313" key="3">
    <source>
        <dbReference type="Proteomes" id="UP000751190"/>
    </source>
</evidence>
<reference evidence="2" key="1">
    <citation type="submission" date="2021-05" db="EMBL/GenBank/DDBJ databases">
        <title>The genome of the haptophyte Pavlova lutheri (Diacronema luteri, Pavlovales) - a model for lipid biosynthesis in eukaryotic algae.</title>
        <authorList>
            <person name="Hulatt C.J."/>
            <person name="Posewitz M.C."/>
        </authorList>
    </citation>
    <scope>NUCLEOTIDE SEQUENCE</scope>
    <source>
        <strain evidence="2">NIVA-4/92</strain>
    </source>
</reference>
<evidence type="ECO:0000313" key="2">
    <source>
        <dbReference type="EMBL" id="KAG8457810.1"/>
    </source>
</evidence>
<dbReference type="AlphaFoldDB" id="A0A8J5XBU7"/>
<protein>
    <submittedName>
        <fullName evidence="2">Uncharacterized protein</fullName>
    </submittedName>
</protein>
<sequence length="796" mass="80845">MATEVEVAAAREWLDGFFAPLFFDPATCLTTDPAVTTITPSDSPLVAVAAVGGGAPRVPAKGLILAPFHLPRLLNDPTHGPPAIAAVRHLADEVRARVRDAHGASAKVRHVIWAGMGGSIEDKNALLGAELLPEPVDVASASNAGGAAGEGGYGTDGTGTDDCPICFWTLDDVNADSLAHILAAIGAGARARRGAPAHDPTPASTAAAATAPDASAPPVAVDADLAAGLRETIVIAQALGMTSFEPAFNVQAALAPLFARAGLPLAAHFCKVTIPGSILDTTLSAPIVALPHQPAALPLAPAHGAAVLRIAAWIDAACRASPRKEALVLRLPAEWRGRWVQRSPAARACDEWRDVSLWFKQMLEESLGKEPGTVLKVVTAPEAPTDPGSQICLLVRAPHAGPASAGADDEAALAAQGYDVLTYKLPPEVELGHGSGAGAGGARLGAPSLAHAFSLFTALAYRLAQLWRFSAVDQPPVETYKRIVSLVEADARARARAEALIGIGGDVDDAGAGSADGGAERACGDATGIAALPLGAVGAIVSGPAGMRLHLGAAARGGGLDLVAVAAELGTLALDPSDLADVLGAIHRVACRARRDDGRVPYGEAIYFGNLTRGPAARALRSVLDSAFAHLVWASALRSFADVGKGPGVGHATHAMSKQGGALTVSILPLHAESEIESEIESDDAPAADGDKGAALRVALRAARAQLADFPERYQASHAYANALALAGFDVVADAGGADAGGAGDGGAGGGGEQIMGGVGHPGVVTLLTIRRNDDETRAALARVFTRVAEVVRMRA</sequence>
<dbReference type="EMBL" id="JAGTXO010000062">
    <property type="protein sequence ID" value="KAG8457810.1"/>
    <property type="molecule type" value="Genomic_DNA"/>
</dbReference>
<keyword evidence="3" id="KW-1185">Reference proteome</keyword>
<dbReference type="InterPro" id="IPR046348">
    <property type="entry name" value="SIS_dom_sf"/>
</dbReference>
<feature type="compositionally biased region" description="Low complexity" evidence="1">
    <location>
        <begin position="197"/>
        <end position="213"/>
    </location>
</feature>
<evidence type="ECO:0000256" key="1">
    <source>
        <dbReference type="SAM" id="MobiDB-lite"/>
    </source>
</evidence>
<name>A0A8J5XBU7_DIALT</name>
<comment type="caution">
    <text evidence="2">The sequence shown here is derived from an EMBL/GenBank/DDBJ whole genome shotgun (WGS) entry which is preliminary data.</text>
</comment>